<feature type="domain" description="EGF-like" evidence="8">
    <location>
        <begin position="1337"/>
        <end position="1378"/>
    </location>
</feature>
<dbReference type="InterPro" id="IPR002035">
    <property type="entry name" value="VWF_A"/>
</dbReference>
<feature type="domain" description="Sushi" evidence="11">
    <location>
        <begin position="2186"/>
        <end position="2237"/>
    </location>
</feature>
<dbReference type="PROSITE" id="PS01186">
    <property type="entry name" value="EGF_2"/>
    <property type="match status" value="2"/>
</dbReference>
<dbReference type="InterPro" id="IPR001759">
    <property type="entry name" value="PTX_dom"/>
</dbReference>
<dbReference type="Gene3D" id="2.10.25.10">
    <property type="entry name" value="Laminin"/>
    <property type="match status" value="6"/>
</dbReference>
<organism evidence="13 14">
    <name type="scientific">Aedes aegypti</name>
    <name type="common">Yellowfever mosquito</name>
    <name type="synonym">Culex aegypti</name>
    <dbReference type="NCBI Taxonomy" id="7159"/>
    <lineage>
        <taxon>Eukaryota</taxon>
        <taxon>Metazoa</taxon>
        <taxon>Ecdysozoa</taxon>
        <taxon>Arthropoda</taxon>
        <taxon>Hexapoda</taxon>
        <taxon>Insecta</taxon>
        <taxon>Pterygota</taxon>
        <taxon>Neoptera</taxon>
        <taxon>Endopterygota</taxon>
        <taxon>Diptera</taxon>
        <taxon>Nematocera</taxon>
        <taxon>Culicoidea</taxon>
        <taxon>Culicidae</taxon>
        <taxon>Culicinae</taxon>
        <taxon>Aedini</taxon>
        <taxon>Aedes</taxon>
        <taxon>Stegomyia</taxon>
    </lineage>
</organism>
<feature type="domain" description="HYR" evidence="10">
    <location>
        <begin position="647"/>
        <end position="731"/>
    </location>
</feature>
<dbReference type="InterPro" id="IPR036465">
    <property type="entry name" value="vWFA_dom_sf"/>
</dbReference>
<feature type="disulfide bond" evidence="6">
    <location>
        <begin position="1425"/>
        <end position="1434"/>
    </location>
</feature>
<feature type="domain" description="Pentraxin (PTX)" evidence="12">
    <location>
        <begin position="1440"/>
        <end position="1639"/>
    </location>
</feature>
<feature type="disulfide bond" evidence="7">
    <location>
        <begin position="463"/>
        <end position="490"/>
    </location>
</feature>
<dbReference type="SUPFAM" id="SSF57196">
    <property type="entry name" value="EGF/Laminin"/>
    <property type="match status" value="3"/>
</dbReference>
<dbReference type="FunFam" id="2.60.120.200:FF:000012">
    <property type="entry name" value="neuronal pentraxin receptor"/>
    <property type="match status" value="1"/>
</dbReference>
<dbReference type="Gene3D" id="2.10.70.10">
    <property type="entry name" value="Complement Module, domain 1"/>
    <property type="match status" value="8"/>
</dbReference>
<feature type="domain" description="Sushi" evidence="11">
    <location>
        <begin position="1753"/>
        <end position="1821"/>
    </location>
</feature>
<dbReference type="InterPro" id="IPR011641">
    <property type="entry name" value="Tyr-kin_ephrin_A/B_rcpt-like"/>
</dbReference>
<feature type="disulfide bond" evidence="7">
    <location>
        <begin position="1664"/>
        <end position="1691"/>
    </location>
</feature>
<dbReference type="InterPro" id="IPR000152">
    <property type="entry name" value="EGF-type_Asp/Asn_hydroxyl_site"/>
</dbReference>
<evidence type="ECO:0000259" key="9">
    <source>
        <dbReference type="PROSITE" id="PS50234"/>
    </source>
</evidence>
<dbReference type="PROSITE" id="PS50923">
    <property type="entry name" value="SUSHI"/>
    <property type="match status" value="9"/>
</dbReference>
<evidence type="ECO:0000256" key="1">
    <source>
        <dbReference type="ARBA" id="ARBA00022659"/>
    </source>
</evidence>
<dbReference type="InterPro" id="IPR013320">
    <property type="entry name" value="ConA-like_dom_sf"/>
</dbReference>
<accession>A0A6I8U1G0</accession>
<evidence type="ECO:0000313" key="13">
    <source>
        <dbReference type="EnsemblMetazoa" id="AAEL021904-PA"/>
    </source>
</evidence>
<dbReference type="InterPro" id="IPR050350">
    <property type="entry name" value="Compl-Cell_Adhes-Reg"/>
</dbReference>
<evidence type="ECO:0008006" key="15">
    <source>
        <dbReference type="Google" id="ProtNLM"/>
    </source>
</evidence>
<dbReference type="SMART" id="SM00159">
    <property type="entry name" value="PTX"/>
    <property type="match status" value="1"/>
</dbReference>
<dbReference type="SUPFAM" id="SSF49899">
    <property type="entry name" value="Concanavalin A-like lectins/glucanases"/>
    <property type="match status" value="1"/>
</dbReference>
<evidence type="ECO:0000256" key="6">
    <source>
        <dbReference type="PROSITE-ProRule" id="PRU00076"/>
    </source>
</evidence>
<dbReference type="PANTHER" id="PTHR19325">
    <property type="entry name" value="COMPLEMENT COMPONENT-RELATED SUSHI DOMAIN-CONTAINING"/>
    <property type="match status" value="1"/>
</dbReference>
<reference evidence="13" key="2">
    <citation type="submission" date="2020-05" db="UniProtKB">
        <authorList>
            <consortium name="EnsemblMetazoa"/>
        </authorList>
    </citation>
    <scope>IDENTIFICATION</scope>
    <source>
        <strain evidence="13">LVP_AGWG</strain>
    </source>
</reference>
<feature type="disulfide bond" evidence="6">
    <location>
        <begin position="1211"/>
        <end position="1220"/>
    </location>
</feature>
<evidence type="ECO:0000256" key="5">
    <source>
        <dbReference type="ARBA" id="ARBA00023180"/>
    </source>
</evidence>
<feature type="domain" description="Sushi" evidence="11">
    <location>
        <begin position="1640"/>
        <end position="1693"/>
    </location>
</feature>
<dbReference type="Pfam" id="PF07699">
    <property type="entry name" value="Ephrin_rec_like"/>
    <property type="match status" value="1"/>
</dbReference>
<feature type="disulfide bond" evidence="7">
    <location>
        <begin position="551"/>
        <end position="578"/>
    </location>
</feature>
<evidence type="ECO:0000256" key="7">
    <source>
        <dbReference type="PROSITE-ProRule" id="PRU00302"/>
    </source>
</evidence>
<evidence type="ECO:0000256" key="2">
    <source>
        <dbReference type="ARBA" id="ARBA00022737"/>
    </source>
</evidence>
<keyword evidence="6" id="KW-0245">EGF-like domain</keyword>
<name>A0A6I8U1G0_AEDAE</name>
<evidence type="ECO:0000259" key="12">
    <source>
        <dbReference type="PROSITE" id="PS51828"/>
    </source>
</evidence>
<feature type="domain" description="HYR" evidence="10">
    <location>
        <begin position="732"/>
        <end position="816"/>
    </location>
</feature>
<dbReference type="InterPro" id="IPR013783">
    <property type="entry name" value="Ig-like_fold"/>
</dbReference>
<dbReference type="Gene3D" id="2.60.120.200">
    <property type="match status" value="1"/>
</dbReference>
<dbReference type="CDD" id="cd00054">
    <property type="entry name" value="EGF_CA"/>
    <property type="match status" value="3"/>
</dbReference>
<dbReference type="SUPFAM" id="SSF57535">
    <property type="entry name" value="Complement control module/SCR domain"/>
    <property type="match status" value="8"/>
</dbReference>
<gene>
    <name evidence="13" type="primary">5576308</name>
</gene>
<feature type="disulfide bond" evidence="6">
    <location>
        <begin position="1288"/>
        <end position="1297"/>
    </location>
</feature>
<dbReference type="InterPro" id="IPR035976">
    <property type="entry name" value="Sushi/SCR/CCP_sf"/>
</dbReference>
<keyword evidence="2" id="KW-0677">Repeat</keyword>
<dbReference type="InterPro" id="IPR003410">
    <property type="entry name" value="HYR_dom"/>
</dbReference>
<dbReference type="GO" id="GO:0005509">
    <property type="term" value="F:calcium ion binding"/>
    <property type="evidence" value="ECO:0007669"/>
    <property type="project" value="InterPro"/>
</dbReference>
<dbReference type="PANTHER" id="PTHR19325:SF574">
    <property type="entry name" value="SUSHI, VON WILLEBRAND FACTOR TYPE A, EGF AND PENTRAXIN DOMAIN-CONTAINING PROTEIN 1"/>
    <property type="match status" value="1"/>
</dbReference>
<feature type="disulfide bond" evidence="6">
    <location>
        <begin position="1326"/>
        <end position="1335"/>
    </location>
</feature>
<evidence type="ECO:0000256" key="4">
    <source>
        <dbReference type="ARBA" id="ARBA00023157"/>
    </source>
</evidence>
<dbReference type="Pfam" id="PF02494">
    <property type="entry name" value="HYR"/>
    <property type="match status" value="2"/>
</dbReference>
<feature type="domain" description="Sushi" evidence="11">
    <location>
        <begin position="431"/>
        <end position="492"/>
    </location>
</feature>
<evidence type="ECO:0000256" key="3">
    <source>
        <dbReference type="ARBA" id="ARBA00022837"/>
    </source>
</evidence>
<dbReference type="Gene3D" id="2.60.40.10">
    <property type="entry name" value="Immunoglobulins"/>
    <property type="match status" value="1"/>
</dbReference>
<feature type="domain" description="Sushi" evidence="11">
    <location>
        <begin position="2124"/>
        <end position="2185"/>
    </location>
</feature>
<dbReference type="EnsemblMetazoa" id="AAEL021904-RA">
    <property type="protein sequence ID" value="AAEL021904-PA"/>
    <property type="gene ID" value="AAEL021904"/>
</dbReference>
<dbReference type="PROSITE" id="PS50825">
    <property type="entry name" value="HYR"/>
    <property type="match status" value="2"/>
</dbReference>
<feature type="domain" description="Sushi" evidence="11">
    <location>
        <begin position="2046"/>
        <end position="2123"/>
    </location>
</feature>
<feature type="domain" description="VWFA" evidence="9">
    <location>
        <begin position="136"/>
        <end position="312"/>
    </location>
</feature>
<feature type="domain" description="Sushi" evidence="11">
    <location>
        <begin position="581"/>
        <end position="648"/>
    </location>
</feature>
<dbReference type="Pfam" id="PF00354">
    <property type="entry name" value="Pentaxin"/>
    <property type="match status" value="1"/>
</dbReference>
<feature type="domain" description="EGF-like" evidence="8">
    <location>
        <begin position="1180"/>
        <end position="1221"/>
    </location>
</feature>
<dbReference type="OrthoDB" id="6515930at2759"/>
<dbReference type="Gene3D" id="2.10.50.10">
    <property type="entry name" value="Tumor Necrosis Factor Receptor, subunit A, domain 2"/>
    <property type="match status" value="2"/>
</dbReference>
<dbReference type="SUPFAM" id="SSF53300">
    <property type="entry name" value="vWA-like"/>
    <property type="match status" value="1"/>
</dbReference>
<sequence>MKRGLRILVICQAPCCLLFFLVLLNLSIVRIAHGDEPPLLSSSSPSTIEDYQEYDESVPSGAAESPFQDPTSHISMRDMLSFRSIAVDSSGSQEGLSMSNEIFKNENSVIKAKVDRLSGSFKKSVEKIKIKHKRVDIVFLIDASSSVGKANFYSEIKFVKKLLSDFNVSYNYTRVAVITFSSQMKIFRHIDQISTSVEDNDKCLLLNYQIPKIEFSGGGTYTYGALKEAEEIFQNARADSKKIIFLITDGFSNGRDPIPLAESLKRKNVVIYSIGIQSGNYAELYNMSSSPGDSHSFLLDSFDHFETLARKAFHSDYKTGENIGVNSTLCDVLCLDGQNSIDDTCCDKNATCSCSTNSGHYSCMCQPGYFGSGLRGKCQPCTNGTYWDGVGKCRQCPDINHITLAIPAMNVSDCVCKSGYKPNDSGRCEVITCPELSPPENGYFVKQPNACSQVLNAACGTRCQSGYQLVGDSIRLCQENGVWSGNDPKCVLKTCPPLKIPYYGLVVCKNPDLNLFFDYSPRNKSFLLNYSASLERSTEPMPIDTDCSFKCGHGFYLAGSNSRNCLPLSKWDGLQTSCKQILCSPLPKIPFGEYDPTDCAEQKSAHGSNCTLICNFGFELKGGPSTKSCGGKRNGVWTQKTKTPRCVDVTPPHLMCPNNYTLPMHDDFSYAIVKRLNRPYVFDNGGDNFTFWTKPAIKDSGTKLHNGTHLFTYVAVDSFKNKAKCNFTVTVFDRTAPVIENCNDPAPFYISSLENNNETLITWDEPNIFDNADSNVSVTRNIDFGYLNVGEYKVVYRAEDASGNSAECVLNITIKEYKCENLPSPLNGQTVCAKNSSHTWCEVSCFFDHTFHDREDSSAVMFCNNRNPKWNNDTIPECTAIEKPTAVEEIITISLGTEDTDELCDNGDAADELKDVFTNSMRDHLCGSQEDCTITTEIPACENNAAKPDDKSRYHLVKRETSGENRSKIRKQNVKRDDRATLKINVYTKLSKRLGLWKQDGKKSDNIKRLKTELQNINNNEKLRKRLGELNMDLSVLKLDETIRCPDGSVAKKLVCVQCPRGTYHNLTTNTCNSCPIGSYNELTGQTSCTHCAPHHSTRKPNSKHSSECKPQCPPGTVAKLKLMKKEKVQKYHKSLMPFCRKCEPGEYQGLYNRISCDKCPPDHTSLRGSTSIGDCFPKHSKPCSSEFPVCGPHGQCVPEPSNDELYSCLCEEGFVGSHCEKQLSSCSSAPCYNAGTCVTLNATAFECICPGPYSGPLCEQFVDPCRHDTCLNGGTCVEIEGASICECSPAFEGSRCEIKKNFCNPNPCEYGGTCQNDGESFSCTCPPGRMGKRCHLRPCDYMPCSSNAICSNVEQVRADKHSYRCDCPKGLKGSKCNEVDNPCDRTPCRNNGLCKPVKLRKPNSNVQNTHLENDEVYTEVTCECPPYFYGRRCEVLTTPDFVMSFEKSGINDYVKIDGPKRNLTEISLCVWIQTSDDFNYGSVISYATTNMDNSFTLTDYSGFVLYVSGEHVITNVHINDGKWHFICLTWVSSTGLYEIFLDGELHTTGYGLSTGKTIEANGLFIIGQEQDSVGGGFSETESFVGKIAYLDLWGKALSGYEVRDHYHSCEPYQGDLVKWTDLKSKIVGTVKLQRSEFCRECERNLTLQNGFVDYYHNRAYLRCEEGYKLHGPSETVCLRTSSWSDTSSFCKLIRCGSLGSILNGRVILSKSSYKGIARFMCDAGFYLSGADMARCTIHDNWSEPLPECISIVKCPPLVASGGSYIIYATERGVLTQLYENYAVGTLAEVQCNEGFSMYGENLLTCLDTGSWDMIPPECLADSVEITTEGSTTSTDATSKVPNIIKFNRKPDIRFWKQLKDYLFYGCKPLESNKVSAFCQKPGPALSDFSDLSTFNIPDSNDYQNMDVKLLERLAKTTKPDADLRLENLMDYILYGIKDAGANPARLTKETENAYRFVICLFIDIIMMDREVNFNDEVFLDINSRENTNDKIKSLLKNVVQPIYEAHQREQDEARQQEMENQSKALKKIIALAEADRILAQRCRLSSVPEPPIDSRILAIETISLETRTIDLKIDKLRKRSDTLEIGAKVRYGCNSGFTMKGDGYVECTKEGHWSMFDSFCEGVICEQPPILPGMVIAASSVDSQYYYDDEIEYRCQDGYAMQGHPIIKCSIDGKWSPIVARCTKISCGRPKTTNAAKIISGSSFQFGERLKLLCEDKRTVETKCQANGKWAPFGDC</sequence>
<feature type="disulfide bond" evidence="7">
    <location>
        <begin position="2156"/>
        <end position="2183"/>
    </location>
</feature>
<feature type="disulfide bond" evidence="6">
    <location>
        <begin position="1250"/>
        <end position="1259"/>
    </location>
</feature>
<feature type="disulfide bond" evidence="7">
    <location>
        <begin position="1722"/>
        <end position="1749"/>
    </location>
</feature>
<dbReference type="SMART" id="SM00179">
    <property type="entry name" value="EGF_CA"/>
    <property type="match status" value="3"/>
</dbReference>
<keyword evidence="14" id="KW-1185">Reference proteome</keyword>
<dbReference type="PRINTS" id="PR00895">
    <property type="entry name" value="PENTAXIN"/>
</dbReference>
<reference evidence="13 14" key="1">
    <citation type="submission" date="2017-06" db="EMBL/GenBank/DDBJ databases">
        <title>Aedes aegypti genome working group (AGWG) sequencing and assembly.</title>
        <authorList>
            <consortium name="Aedes aegypti Genome Working Group (AGWG)"/>
            <person name="Matthews B.J."/>
        </authorList>
    </citation>
    <scope>NUCLEOTIDE SEQUENCE [LARGE SCALE GENOMIC DNA]</scope>
    <source>
        <strain evidence="13 14">LVP_AGWG</strain>
    </source>
</reference>
<feature type="disulfide bond" evidence="6">
    <location>
        <begin position="1368"/>
        <end position="1377"/>
    </location>
</feature>
<dbReference type="GO" id="GO:0032991">
    <property type="term" value="C:protein-containing complex"/>
    <property type="evidence" value="ECO:0007669"/>
    <property type="project" value="UniProtKB-ARBA"/>
</dbReference>
<dbReference type="SMART" id="SM00032">
    <property type="entry name" value="CCP"/>
    <property type="match status" value="10"/>
</dbReference>
<dbReference type="Gene3D" id="3.40.50.410">
    <property type="entry name" value="von Willebrand factor, type A domain"/>
    <property type="match status" value="1"/>
</dbReference>
<comment type="caution">
    <text evidence="6">Lacks conserved residue(s) required for the propagation of feature annotation.</text>
</comment>
<dbReference type="PROSITE" id="PS50026">
    <property type="entry name" value="EGF_3"/>
    <property type="match status" value="6"/>
</dbReference>
<dbReference type="CDD" id="cd00033">
    <property type="entry name" value="CCP"/>
    <property type="match status" value="8"/>
</dbReference>
<dbReference type="PROSITE" id="PS50234">
    <property type="entry name" value="VWFA"/>
    <property type="match status" value="1"/>
</dbReference>
<feature type="disulfide bond" evidence="7">
    <location>
        <begin position="2094"/>
        <end position="2121"/>
    </location>
</feature>
<keyword evidence="1 7" id="KW-0768">Sushi</keyword>
<proteinExistence type="predicted"/>
<dbReference type="PROSITE" id="PS00010">
    <property type="entry name" value="ASX_HYDROXYL"/>
    <property type="match status" value="1"/>
</dbReference>
<dbReference type="Proteomes" id="UP000008820">
    <property type="component" value="Chromosome 1"/>
</dbReference>
<dbReference type="CDD" id="cd01450">
    <property type="entry name" value="vWFA_subfamily_ECM"/>
    <property type="match status" value="1"/>
</dbReference>
<dbReference type="PROSITE" id="PS00022">
    <property type="entry name" value="EGF_1"/>
    <property type="match status" value="6"/>
</dbReference>
<dbReference type="Pfam" id="PF00084">
    <property type="entry name" value="Sushi"/>
    <property type="match status" value="7"/>
</dbReference>
<evidence type="ECO:0000259" key="11">
    <source>
        <dbReference type="PROSITE" id="PS50923"/>
    </source>
</evidence>
<keyword evidence="4 6" id="KW-1015">Disulfide bond</keyword>
<feature type="domain" description="Sushi" evidence="11">
    <location>
        <begin position="506"/>
        <end position="580"/>
    </location>
</feature>
<keyword evidence="5" id="KW-0325">Glycoprotein</keyword>
<feature type="domain" description="EGF-like" evidence="8">
    <location>
        <begin position="1223"/>
        <end position="1260"/>
    </location>
</feature>
<protein>
    <recommendedName>
        <fullName evidence="15">Sushi, von Willebrand factor type A, EGF and pentraxin domain-containing protein 1</fullName>
    </recommendedName>
</protein>
<dbReference type="SUPFAM" id="SSF57184">
    <property type="entry name" value="Growth factor receptor domain"/>
    <property type="match status" value="1"/>
</dbReference>
<dbReference type="PROSITE" id="PS51828">
    <property type="entry name" value="PTX_2"/>
    <property type="match status" value="1"/>
</dbReference>
<feature type="domain" description="EGF-like" evidence="8">
    <location>
        <begin position="1300"/>
        <end position="1336"/>
    </location>
</feature>
<dbReference type="InterPro" id="IPR009030">
    <property type="entry name" value="Growth_fac_rcpt_cys_sf"/>
</dbReference>
<feature type="domain" description="EGF-like" evidence="8">
    <location>
        <begin position="1380"/>
        <end position="1435"/>
    </location>
</feature>
<dbReference type="Pfam" id="PF00092">
    <property type="entry name" value="VWA"/>
    <property type="match status" value="1"/>
</dbReference>
<feature type="domain" description="EGF-like" evidence="8">
    <location>
        <begin position="1262"/>
        <end position="1298"/>
    </location>
</feature>
<keyword evidence="3" id="KW-0106">Calcium</keyword>
<dbReference type="InParanoid" id="A0A6I8U1G0"/>
<evidence type="ECO:0000259" key="10">
    <source>
        <dbReference type="PROSITE" id="PS50825"/>
    </source>
</evidence>
<dbReference type="InterPro" id="IPR000436">
    <property type="entry name" value="Sushi_SCR_CCP_dom"/>
</dbReference>
<dbReference type="Pfam" id="PF00008">
    <property type="entry name" value="EGF"/>
    <property type="match status" value="1"/>
</dbReference>
<evidence type="ECO:0000259" key="8">
    <source>
        <dbReference type="PROSITE" id="PS50026"/>
    </source>
</evidence>
<evidence type="ECO:0000313" key="14">
    <source>
        <dbReference type="Proteomes" id="UP000008820"/>
    </source>
</evidence>
<dbReference type="SMART" id="SM00327">
    <property type="entry name" value="VWA"/>
    <property type="match status" value="1"/>
</dbReference>
<feature type="domain" description="Sushi" evidence="11">
    <location>
        <begin position="1694"/>
        <end position="1751"/>
    </location>
</feature>
<dbReference type="InterPro" id="IPR000742">
    <property type="entry name" value="EGF"/>
</dbReference>
<dbReference type="SMART" id="SM01411">
    <property type="entry name" value="Ephrin_rec_like"/>
    <property type="match status" value="3"/>
</dbReference>
<dbReference type="SMART" id="SM00181">
    <property type="entry name" value="EGF"/>
    <property type="match status" value="9"/>
</dbReference>
<feature type="disulfide bond" evidence="7">
    <location>
        <begin position="1792"/>
        <end position="1819"/>
    </location>
</feature>
<dbReference type="InterPro" id="IPR001881">
    <property type="entry name" value="EGF-like_Ca-bd_dom"/>
</dbReference>